<organism evidence="1 3">
    <name type="scientific">Metarhizium rileyi (strain RCEF 4871)</name>
    <name type="common">Nomuraea rileyi</name>
    <dbReference type="NCBI Taxonomy" id="1649241"/>
    <lineage>
        <taxon>Eukaryota</taxon>
        <taxon>Fungi</taxon>
        <taxon>Dikarya</taxon>
        <taxon>Ascomycota</taxon>
        <taxon>Pezizomycotina</taxon>
        <taxon>Sordariomycetes</taxon>
        <taxon>Hypocreomycetidae</taxon>
        <taxon>Hypocreales</taxon>
        <taxon>Clavicipitaceae</taxon>
        <taxon>Metarhizium</taxon>
    </lineage>
</organism>
<keyword evidence="3" id="KW-1185">Reference proteome</keyword>
<comment type="caution">
    <text evidence="1">The sequence shown here is derived from an EMBL/GenBank/DDBJ whole genome shotgun (WGS) entry which is preliminary data.</text>
</comment>
<dbReference type="EMBL" id="SBHS01000035">
    <property type="protein sequence ID" value="TWU71882.1"/>
    <property type="molecule type" value="Genomic_DNA"/>
</dbReference>
<evidence type="ECO:0000313" key="2">
    <source>
        <dbReference type="EMBL" id="TWU71882.1"/>
    </source>
</evidence>
<accession>A0A166Y9S6</accession>
<protein>
    <submittedName>
        <fullName evidence="1">Uncharacterized protein</fullName>
    </submittedName>
</protein>
<gene>
    <name evidence="2" type="ORF">ED733_000760</name>
    <name evidence="1" type="ORF">NOR_07477</name>
</gene>
<dbReference type="Proteomes" id="UP000243498">
    <property type="component" value="Unassembled WGS sequence"/>
</dbReference>
<proteinExistence type="predicted"/>
<name>A0A166Y9S6_METRR</name>
<evidence type="ECO:0000313" key="4">
    <source>
        <dbReference type="Proteomes" id="UP000317257"/>
    </source>
</evidence>
<reference evidence="1 3" key="1">
    <citation type="journal article" date="2016" name="Genome Biol. Evol.">
        <title>Divergent and convergent evolution of fungal pathogenicity.</title>
        <authorList>
            <person name="Shang Y."/>
            <person name="Xiao G."/>
            <person name="Zheng P."/>
            <person name="Cen K."/>
            <person name="Zhan S."/>
            <person name="Wang C."/>
        </authorList>
    </citation>
    <scope>NUCLEOTIDE SEQUENCE [LARGE SCALE GENOMIC DNA]</scope>
    <source>
        <strain evidence="1 3">RCEF 4871</strain>
    </source>
</reference>
<evidence type="ECO:0000313" key="1">
    <source>
        <dbReference type="EMBL" id="OAA36677.1"/>
    </source>
</evidence>
<dbReference type="EMBL" id="AZHC01000034">
    <property type="protein sequence ID" value="OAA36677.1"/>
    <property type="molecule type" value="Genomic_DNA"/>
</dbReference>
<dbReference type="AlphaFoldDB" id="A0A166Y9S6"/>
<reference evidence="2" key="3">
    <citation type="journal article" date="2019" name="Microbiol. Resour. Announc.">
        <title>Genome Sequence of Metarhizium rileyi, a Microbial Control Agent for Lepidoptera.</title>
        <authorList>
            <person name="Binneck E."/>
            <person name="Lastra C.C.L."/>
            <person name="Sosa-Gomez D.R."/>
        </authorList>
    </citation>
    <scope>NUCLEOTIDE SEQUENCE</scope>
    <source>
        <strain evidence="2">Cep018-CH2</strain>
    </source>
</reference>
<dbReference type="Proteomes" id="UP000317257">
    <property type="component" value="Unassembled WGS sequence"/>
</dbReference>
<accession>A0A5C6G260</accession>
<sequence>MDKYFDDPEVVQPRYQLAAALKITGEMMETFMYCAYQCEYTTPQLKKHEHAYNKMLKFLEVIANHFQVMHTDSNSPLEDKDKLIEVRGHCVSMLLHIYIEIKYEMCTYIELSEATDHCKLAQMLDLDTRVEDLEKGFAALKKMCMDACLVNPGPLADAFKAFLE</sequence>
<reference evidence="4" key="2">
    <citation type="submission" date="2018-12" db="EMBL/GenBank/DDBJ databases">
        <title>The complete genome of Metarhizium rileyi, a key fungal pathogen of Lepidoptera.</title>
        <authorList>
            <person name="Binneck E."/>
            <person name="Lastra C.C.L."/>
            <person name="Sosa-Gomez D.R."/>
        </authorList>
    </citation>
    <scope>NUCLEOTIDE SEQUENCE [LARGE SCALE GENOMIC DNA]</scope>
    <source>
        <strain evidence="4">Cep018-CH2</strain>
    </source>
</reference>
<evidence type="ECO:0000313" key="3">
    <source>
        <dbReference type="Proteomes" id="UP000243498"/>
    </source>
</evidence>